<keyword evidence="3" id="KW-1185">Reference proteome</keyword>
<dbReference type="InterPro" id="IPR014966">
    <property type="entry name" value="FRG-dom"/>
</dbReference>
<proteinExistence type="predicted"/>
<accession>R9A1J6</accession>
<feature type="domain" description="FRG" evidence="1">
    <location>
        <begin position="62"/>
        <end position="96"/>
    </location>
</feature>
<dbReference type="AlphaFoldDB" id="R9A1J6"/>
<dbReference type="Pfam" id="PF08867">
    <property type="entry name" value="FRG"/>
    <property type="match status" value="1"/>
</dbReference>
<organism evidence="2 3">
    <name type="scientific">Leptospira wolbachii serovar Codice str. CDC</name>
    <dbReference type="NCBI Taxonomy" id="1218599"/>
    <lineage>
        <taxon>Bacteria</taxon>
        <taxon>Pseudomonadati</taxon>
        <taxon>Spirochaetota</taxon>
        <taxon>Spirochaetia</taxon>
        <taxon>Leptospirales</taxon>
        <taxon>Leptospiraceae</taxon>
        <taxon>Leptospira</taxon>
    </lineage>
</organism>
<comment type="caution">
    <text evidence="2">The sequence shown here is derived from an EMBL/GenBank/DDBJ whole genome shotgun (WGS) entry which is preliminary data.</text>
</comment>
<dbReference type="STRING" id="1218599.LEP1GSC195_2887"/>
<dbReference type="Proteomes" id="UP000013984">
    <property type="component" value="Unassembled WGS sequence"/>
</dbReference>
<name>R9A1J6_9LEPT</name>
<gene>
    <name evidence="2" type="ORF">LEP1GSC195_2887</name>
</gene>
<protein>
    <submittedName>
        <fullName evidence="2">FRG domain protein</fullName>
    </submittedName>
</protein>
<evidence type="ECO:0000259" key="1">
    <source>
        <dbReference type="Pfam" id="PF08867"/>
    </source>
</evidence>
<dbReference type="EMBL" id="AOGZ02000014">
    <property type="protein sequence ID" value="EOQ95997.1"/>
    <property type="molecule type" value="Genomic_DNA"/>
</dbReference>
<evidence type="ECO:0000313" key="3">
    <source>
        <dbReference type="Proteomes" id="UP000013984"/>
    </source>
</evidence>
<reference evidence="2" key="1">
    <citation type="submission" date="2013-04" db="EMBL/GenBank/DDBJ databases">
        <authorList>
            <person name="Harkins D.M."/>
            <person name="Durkin A.S."/>
            <person name="Brinkac L.M."/>
            <person name="Haft D.H."/>
            <person name="Selengut J.D."/>
            <person name="Sanka R."/>
            <person name="DePew J."/>
            <person name="Purushe J."/>
            <person name="Galloway R.L."/>
            <person name="Vinetz J.M."/>
            <person name="Sutton G.G."/>
            <person name="Nierman W.C."/>
            <person name="Fouts D.E."/>
        </authorList>
    </citation>
    <scope>NUCLEOTIDE SEQUENCE [LARGE SCALE GENOMIC DNA]</scope>
    <source>
        <strain evidence="2">CDC</strain>
    </source>
</reference>
<evidence type="ECO:0000313" key="2">
    <source>
        <dbReference type="EMBL" id="EOQ95997.1"/>
    </source>
</evidence>
<sequence>MKIKDYENALKEEFSVLKDFITHPSFELPKGLPGIDKRKIFHDVNINTFFKYPENLLHWPIEPYDAFSAFVQHQKTKTSLLDWTSRSYVAIFFAAIGHLDVDPALKETKIIAVWIYLHHENTRIKIFEPLSTEQNIKAQFGKFSSVSQEIDFSDEIRYETLDSLLDKSRLFKITIDKNFSPNLLQYCKNHFIDYASMYPTNKDSITKANEDEKKIIEIMKTNQKEYVFLDPTSDALDTI</sequence>